<feature type="domain" description="AB hydrolase-1" evidence="1">
    <location>
        <begin position="28"/>
        <end position="244"/>
    </location>
</feature>
<evidence type="ECO:0000313" key="3">
    <source>
        <dbReference type="Proteomes" id="UP000622552"/>
    </source>
</evidence>
<protein>
    <submittedName>
        <fullName evidence="2">Pimeloyl-ACP methyl ester carboxylesterase</fullName>
    </submittedName>
</protein>
<dbReference type="InterPro" id="IPR050266">
    <property type="entry name" value="AB_hydrolase_sf"/>
</dbReference>
<comment type="caution">
    <text evidence="2">The sequence shown here is derived from an EMBL/GenBank/DDBJ whole genome shotgun (WGS) entry which is preliminary data.</text>
</comment>
<dbReference type="InterPro" id="IPR029058">
    <property type="entry name" value="AB_hydrolase_fold"/>
</dbReference>
<name>A0A8J7KG00_9ACTN</name>
<dbReference type="PRINTS" id="PR00412">
    <property type="entry name" value="EPOXHYDRLASE"/>
</dbReference>
<dbReference type="InterPro" id="IPR000073">
    <property type="entry name" value="AB_hydrolase_1"/>
</dbReference>
<dbReference type="PANTHER" id="PTHR43798:SF33">
    <property type="entry name" value="HYDROLASE, PUTATIVE (AFU_ORTHOLOGUE AFUA_2G14860)-RELATED"/>
    <property type="match status" value="1"/>
</dbReference>
<proteinExistence type="predicted"/>
<dbReference type="EMBL" id="JADOUF010000001">
    <property type="protein sequence ID" value="MBG6134374.1"/>
    <property type="molecule type" value="Genomic_DNA"/>
</dbReference>
<gene>
    <name evidence="2" type="ORF">IW245_000568</name>
</gene>
<sequence>MNTTATRAEITIDGRRLSYLDFGGTGRPLLALHGHLAEGATWADLAAELGDEWRVIAPDQRGHGDSDRSVTYARADYVADALALLDALGIEQAVVLGHSGGGITAYQLAARHPERVIALINEDGPVEQRTGGPSPLAFLAAWPYSAPTRDALLAGLGPMAPMFAANVREHAAGGWRLPFHPADTILSEQGTHGDRWTDWTASTCPALLVLALRSQALPVDQGRAMAARRPNTALVELDTDHFIHTADPVGFAAAVRTFLGGL</sequence>
<dbReference type="PANTHER" id="PTHR43798">
    <property type="entry name" value="MONOACYLGLYCEROL LIPASE"/>
    <property type="match status" value="1"/>
</dbReference>
<dbReference type="AlphaFoldDB" id="A0A8J7KG00"/>
<dbReference type="Pfam" id="PF00561">
    <property type="entry name" value="Abhydrolase_1"/>
    <property type="match status" value="1"/>
</dbReference>
<accession>A0A8J7KG00</accession>
<evidence type="ECO:0000259" key="1">
    <source>
        <dbReference type="Pfam" id="PF00561"/>
    </source>
</evidence>
<dbReference type="GO" id="GO:0016020">
    <property type="term" value="C:membrane"/>
    <property type="evidence" value="ECO:0007669"/>
    <property type="project" value="TreeGrafter"/>
</dbReference>
<dbReference type="SUPFAM" id="SSF53474">
    <property type="entry name" value="alpha/beta-Hydrolases"/>
    <property type="match status" value="1"/>
</dbReference>
<organism evidence="2 3">
    <name type="scientific">Longispora fulva</name>
    <dbReference type="NCBI Taxonomy" id="619741"/>
    <lineage>
        <taxon>Bacteria</taxon>
        <taxon>Bacillati</taxon>
        <taxon>Actinomycetota</taxon>
        <taxon>Actinomycetes</taxon>
        <taxon>Micromonosporales</taxon>
        <taxon>Micromonosporaceae</taxon>
        <taxon>Longispora</taxon>
    </lineage>
</organism>
<dbReference type="GO" id="GO:0003824">
    <property type="term" value="F:catalytic activity"/>
    <property type="evidence" value="ECO:0007669"/>
    <property type="project" value="InterPro"/>
</dbReference>
<keyword evidence="3" id="KW-1185">Reference proteome</keyword>
<reference evidence="2" key="1">
    <citation type="submission" date="2020-11" db="EMBL/GenBank/DDBJ databases">
        <title>Sequencing the genomes of 1000 actinobacteria strains.</title>
        <authorList>
            <person name="Klenk H.-P."/>
        </authorList>
    </citation>
    <scope>NUCLEOTIDE SEQUENCE</scope>
    <source>
        <strain evidence="2">DSM 45356</strain>
    </source>
</reference>
<dbReference type="RefSeq" id="WP_197001619.1">
    <property type="nucleotide sequence ID" value="NZ_BONS01000028.1"/>
</dbReference>
<dbReference type="InterPro" id="IPR000639">
    <property type="entry name" value="Epox_hydrolase-like"/>
</dbReference>
<dbReference type="PRINTS" id="PR00111">
    <property type="entry name" value="ABHYDROLASE"/>
</dbReference>
<dbReference type="Gene3D" id="3.40.50.1820">
    <property type="entry name" value="alpha/beta hydrolase"/>
    <property type="match status" value="1"/>
</dbReference>
<evidence type="ECO:0000313" key="2">
    <source>
        <dbReference type="EMBL" id="MBG6134374.1"/>
    </source>
</evidence>
<dbReference type="Proteomes" id="UP000622552">
    <property type="component" value="Unassembled WGS sequence"/>
</dbReference>